<dbReference type="EMBL" id="UZAN01046346">
    <property type="protein sequence ID" value="VDP84055.1"/>
    <property type="molecule type" value="Genomic_DNA"/>
</dbReference>
<evidence type="ECO:0000313" key="7">
    <source>
        <dbReference type="WBParaSite" id="ECPE_0000873201-mRNA-1"/>
    </source>
</evidence>
<dbReference type="Gene3D" id="2.170.270.10">
    <property type="entry name" value="SET domain"/>
    <property type="match status" value="1"/>
</dbReference>
<keyword evidence="6" id="KW-1185">Reference proteome</keyword>
<dbReference type="InterPro" id="IPR046341">
    <property type="entry name" value="SET_dom_sf"/>
</dbReference>
<dbReference type="InterPro" id="IPR011990">
    <property type="entry name" value="TPR-like_helical_dom_sf"/>
</dbReference>
<evidence type="ECO:0000256" key="3">
    <source>
        <dbReference type="ARBA" id="ARBA00022691"/>
    </source>
</evidence>
<reference evidence="5 6" key="2">
    <citation type="submission" date="2018-11" db="EMBL/GenBank/DDBJ databases">
        <authorList>
            <consortium name="Pathogen Informatics"/>
        </authorList>
    </citation>
    <scope>NUCLEOTIDE SEQUENCE [LARGE SCALE GENOMIC DNA]</scope>
    <source>
        <strain evidence="5 6">Egypt</strain>
    </source>
</reference>
<dbReference type="Gene3D" id="6.10.140.2220">
    <property type="match status" value="1"/>
</dbReference>
<dbReference type="GO" id="GO:0042826">
    <property type="term" value="F:histone deacetylase binding"/>
    <property type="evidence" value="ECO:0007669"/>
    <property type="project" value="TreeGrafter"/>
</dbReference>
<feature type="region of interest" description="Disordered" evidence="4">
    <location>
        <begin position="245"/>
        <end position="274"/>
    </location>
</feature>
<dbReference type="OrthoDB" id="5945798at2759"/>
<dbReference type="PANTHER" id="PTHR46165:SF2">
    <property type="entry name" value="SET AND MYND DOMAIN-CONTAINING PROTEIN 4"/>
    <property type="match status" value="1"/>
</dbReference>
<keyword evidence="1" id="KW-0489">Methyltransferase</keyword>
<dbReference type="GO" id="GO:0008168">
    <property type="term" value="F:methyltransferase activity"/>
    <property type="evidence" value="ECO:0007669"/>
    <property type="project" value="UniProtKB-KW"/>
</dbReference>
<evidence type="ECO:0000313" key="6">
    <source>
        <dbReference type="Proteomes" id="UP000272942"/>
    </source>
</evidence>
<dbReference type="WBParaSite" id="ECPE_0000873201-mRNA-1">
    <property type="protein sequence ID" value="ECPE_0000873201-mRNA-1"/>
    <property type="gene ID" value="ECPE_0000873201"/>
</dbReference>
<dbReference type="AlphaFoldDB" id="A0A183AP21"/>
<dbReference type="GO" id="GO:0005634">
    <property type="term" value="C:nucleus"/>
    <property type="evidence" value="ECO:0007669"/>
    <property type="project" value="TreeGrafter"/>
</dbReference>
<protein>
    <submittedName>
        <fullName evidence="7">TPR_REGION domain-containing protein</fullName>
    </submittedName>
</protein>
<accession>A0A183AP21</accession>
<proteinExistence type="predicted"/>
<dbReference type="GO" id="GO:0032259">
    <property type="term" value="P:methylation"/>
    <property type="evidence" value="ECO:0007669"/>
    <property type="project" value="UniProtKB-KW"/>
</dbReference>
<dbReference type="SUPFAM" id="SSF82199">
    <property type="entry name" value="SET domain"/>
    <property type="match status" value="1"/>
</dbReference>
<dbReference type="InterPro" id="IPR052097">
    <property type="entry name" value="SET-MYND_domain_protein"/>
</dbReference>
<feature type="region of interest" description="Disordered" evidence="4">
    <location>
        <begin position="286"/>
        <end position="315"/>
    </location>
</feature>
<dbReference type="Proteomes" id="UP000272942">
    <property type="component" value="Unassembled WGS sequence"/>
</dbReference>
<organism evidence="7">
    <name type="scientific">Echinostoma caproni</name>
    <dbReference type="NCBI Taxonomy" id="27848"/>
    <lineage>
        <taxon>Eukaryota</taxon>
        <taxon>Metazoa</taxon>
        <taxon>Spiralia</taxon>
        <taxon>Lophotrochozoa</taxon>
        <taxon>Platyhelminthes</taxon>
        <taxon>Trematoda</taxon>
        <taxon>Digenea</taxon>
        <taxon>Plagiorchiida</taxon>
        <taxon>Echinostomata</taxon>
        <taxon>Echinostomatoidea</taxon>
        <taxon>Echinostomatidae</taxon>
        <taxon>Echinostoma</taxon>
    </lineage>
</organism>
<evidence type="ECO:0000256" key="4">
    <source>
        <dbReference type="SAM" id="MobiDB-lite"/>
    </source>
</evidence>
<dbReference type="GO" id="GO:0005737">
    <property type="term" value="C:cytoplasm"/>
    <property type="evidence" value="ECO:0007669"/>
    <property type="project" value="TreeGrafter"/>
</dbReference>
<reference evidence="7" key="1">
    <citation type="submission" date="2016-06" db="UniProtKB">
        <authorList>
            <consortium name="WormBaseParasite"/>
        </authorList>
    </citation>
    <scope>IDENTIFICATION</scope>
</reference>
<name>A0A183AP21_9TREM</name>
<evidence type="ECO:0000256" key="1">
    <source>
        <dbReference type="ARBA" id="ARBA00022603"/>
    </source>
</evidence>
<dbReference type="PANTHER" id="PTHR46165">
    <property type="entry name" value="SET AND MYND DOMAIN-CONTAINING PROTEIN 4"/>
    <property type="match status" value="1"/>
</dbReference>
<sequence length="349" mass="39997">MSEFHREIGNMAWRKQNLNSALEMYNMALRFAMNDEQKSFVYANRSLIWATKKAHVHALKDIQRALNVELSNYPEPRRFRLILRRAQCLLAIGRIKEARMDFLTVKLQVDNSTAERSVSQAIEDGLAQCDKNAAERRVPVDGKLDPLNGDYWDKFGELPPQLFSVQRERRNARRASRARRSLPFSITYGGKTRGWQLVATRDIRPGELIFLEKPYAVVYEPGFLEMNCAQCERIPINPIPCRACSRNSGSKKEGNNRPRIGNKNEPAVHQGRFGNDGKTAEIIWNQSSSQTDRLSKGTSVKTQGENNGEGQEQCHLQNKLPEMFKTLYQTNWEKTVHKDSWTPIGSQET</sequence>
<gene>
    <name evidence="5" type="ORF">ECPE_LOCUS8706</name>
</gene>
<keyword evidence="2" id="KW-0808">Transferase</keyword>
<evidence type="ECO:0000313" key="5">
    <source>
        <dbReference type="EMBL" id="VDP84055.1"/>
    </source>
</evidence>
<dbReference type="SUPFAM" id="SSF48452">
    <property type="entry name" value="TPR-like"/>
    <property type="match status" value="1"/>
</dbReference>
<dbReference type="Gene3D" id="1.25.40.10">
    <property type="entry name" value="Tetratricopeptide repeat domain"/>
    <property type="match status" value="1"/>
</dbReference>
<keyword evidence="3" id="KW-0949">S-adenosyl-L-methionine</keyword>
<evidence type="ECO:0000256" key="2">
    <source>
        <dbReference type="ARBA" id="ARBA00022679"/>
    </source>
</evidence>